<accession>A0ABD2ZNH2</accession>
<evidence type="ECO:0000256" key="4">
    <source>
        <dbReference type="ARBA" id="ARBA00023098"/>
    </source>
</evidence>
<proteinExistence type="inferred from homology"/>
<keyword evidence="2" id="KW-0378">Hydrolase</keyword>
<dbReference type="SUPFAM" id="SSF52266">
    <property type="entry name" value="SGNH hydrolase"/>
    <property type="match status" value="1"/>
</dbReference>
<keyword evidence="4" id="KW-0443">Lipid metabolism</keyword>
<dbReference type="GO" id="GO:0016787">
    <property type="term" value="F:hydrolase activity"/>
    <property type="evidence" value="ECO:0007669"/>
    <property type="project" value="UniProtKB-KW"/>
</dbReference>
<evidence type="ECO:0000256" key="2">
    <source>
        <dbReference type="ARBA" id="ARBA00022801"/>
    </source>
</evidence>
<evidence type="ECO:0000256" key="3">
    <source>
        <dbReference type="ARBA" id="ARBA00022963"/>
    </source>
</evidence>
<dbReference type="Pfam" id="PF00657">
    <property type="entry name" value="Lipase_GDSL"/>
    <property type="match status" value="1"/>
</dbReference>
<evidence type="ECO:0000313" key="6">
    <source>
        <dbReference type="Proteomes" id="UP001630127"/>
    </source>
</evidence>
<dbReference type="GO" id="GO:0016042">
    <property type="term" value="P:lipid catabolic process"/>
    <property type="evidence" value="ECO:0007669"/>
    <property type="project" value="UniProtKB-KW"/>
</dbReference>
<keyword evidence="3" id="KW-0442">Lipid degradation</keyword>
<dbReference type="PANTHER" id="PTHR46020">
    <property type="entry name" value="OSJNBB0059K02.9 PROTEIN"/>
    <property type="match status" value="1"/>
</dbReference>
<dbReference type="EMBL" id="JBJUIK010000008">
    <property type="protein sequence ID" value="KAL3520869.1"/>
    <property type="molecule type" value="Genomic_DNA"/>
</dbReference>
<dbReference type="Gene3D" id="3.40.50.1110">
    <property type="entry name" value="SGNH hydrolase"/>
    <property type="match status" value="1"/>
</dbReference>
<gene>
    <name evidence="5" type="ORF">ACH5RR_019018</name>
</gene>
<dbReference type="Proteomes" id="UP001630127">
    <property type="component" value="Unassembled WGS sequence"/>
</dbReference>
<name>A0ABD2ZNH2_9GENT</name>
<evidence type="ECO:0008006" key="7">
    <source>
        <dbReference type="Google" id="ProtNLM"/>
    </source>
</evidence>
<evidence type="ECO:0000256" key="1">
    <source>
        <dbReference type="ARBA" id="ARBA00008668"/>
    </source>
</evidence>
<sequence length="381" mass="42096">MDPIFSFRSGPKAYWISFKMTVPLLQAHGLTAKFNLGGGHHNGHHRHRHHHHEAEAEAADFLKLFVFGDSYADTGNWPKSTAAICWKNPYGMTFPGKPSGRFSDGRILTDYLASFLGTSSPMPYNNWLKISEESKLEYQYGLNFAHGGTGVFTTLVNGPNMTTQINVFQQLVQEEEVYSSQNMSSSFALVSVAGNDYAAYLAKSGTTEDLPAFTKSIMSQLILDLQRIHGLGVRKVGITAMPPLGCLPQMSASISHKNCSETGNSLAKFHNQVLQENIEKLNNETGAPAFMILDLYKAFMSALNIRNNHPGNSTFEEQLSPCCVGSAEGYSCGSVNNIGIKKYIVCEDPKQSFFWDDIHPSQQGWEAVYSALKPSLQNLFN</sequence>
<keyword evidence="6" id="KW-1185">Reference proteome</keyword>
<reference evidence="5 6" key="1">
    <citation type="submission" date="2024-11" db="EMBL/GenBank/DDBJ databases">
        <title>A near-complete genome assembly of Cinchona calisaya.</title>
        <authorList>
            <person name="Lian D.C."/>
            <person name="Zhao X.W."/>
            <person name="Wei L."/>
        </authorList>
    </citation>
    <scope>NUCLEOTIDE SEQUENCE [LARGE SCALE GENOMIC DNA]</scope>
    <source>
        <tissue evidence="5">Nenye</tissue>
    </source>
</reference>
<dbReference type="InterPro" id="IPR001087">
    <property type="entry name" value="GDSL"/>
</dbReference>
<dbReference type="AlphaFoldDB" id="A0ABD2ZNH2"/>
<protein>
    <recommendedName>
        <fullName evidence="7">GDSL esterase/lipase At5g03610-like</fullName>
    </recommendedName>
</protein>
<comment type="caution">
    <text evidence="5">The sequence shown here is derived from an EMBL/GenBank/DDBJ whole genome shotgun (WGS) entry which is preliminary data.</text>
</comment>
<evidence type="ECO:0000313" key="5">
    <source>
        <dbReference type="EMBL" id="KAL3520869.1"/>
    </source>
</evidence>
<comment type="similarity">
    <text evidence="1">Belongs to the 'GDSL' lipolytic enzyme family.</text>
</comment>
<dbReference type="InterPro" id="IPR036514">
    <property type="entry name" value="SGNH_hydro_sf"/>
</dbReference>
<organism evidence="5 6">
    <name type="scientific">Cinchona calisaya</name>
    <dbReference type="NCBI Taxonomy" id="153742"/>
    <lineage>
        <taxon>Eukaryota</taxon>
        <taxon>Viridiplantae</taxon>
        <taxon>Streptophyta</taxon>
        <taxon>Embryophyta</taxon>
        <taxon>Tracheophyta</taxon>
        <taxon>Spermatophyta</taxon>
        <taxon>Magnoliopsida</taxon>
        <taxon>eudicotyledons</taxon>
        <taxon>Gunneridae</taxon>
        <taxon>Pentapetalae</taxon>
        <taxon>asterids</taxon>
        <taxon>lamiids</taxon>
        <taxon>Gentianales</taxon>
        <taxon>Rubiaceae</taxon>
        <taxon>Cinchonoideae</taxon>
        <taxon>Cinchoneae</taxon>
        <taxon>Cinchona</taxon>
    </lineage>
</organism>
<dbReference type="PANTHER" id="PTHR46020:SF4">
    <property type="entry name" value="OS04G0650200 PROTEIN"/>
    <property type="match status" value="1"/>
</dbReference>